<evidence type="ECO:0000313" key="1">
    <source>
        <dbReference type="EMBL" id="MBB4075729.1"/>
    </source>
</evidence>
<sequence length="54" mass="6360">MYQEILSNSHAGKYGKYLLSTNGHLIEREKKIQGKLSYKRFETLENFPEEITIL</sequence>
<dbReference type="Proteomes" id="UP000585970">
    <property type="component" value="Unassembled WGS sequence"/>
</dbReference>
<evidence type="ECO:0000313" key="2">
    <source>
        <dbReference type="Proteomes" id="UP000585970"/>
    </source>
</evidence>
<reference evidence="1 2" key="1">
    <citation type="submission" date="2020-08" db="EMBL/GenBank/DDBJ databases">
        <title>Genomic Encyclopedia of Type Strains, Phase IV (KMG-IV): sequencing the most valuable type-strain genomes for metagenomic binning, comparative biology and taxonomic classification.</title>
        <authorList>
            <person name="Goeker M."/>
        </authorList>
    </citation>
    <scope>NUCLEOTIDE SEQUENCE [LARGE SCALE GENOMIC DNA]</scope>
    <source>
        <strain evidence="1 2">DSM 100694</strain>
    </source>
</reference>
<protein>
    <submittedName>
        <fullName evidence="1">Uncharacterized protein</fullName>
    </submittedName>
</protein>
<dbReference type="RefSeq" id="WP_183193381.1">
    <property type="nucleotide sequence ID" value="NZ_JACIFE010000001.1"/>
</dbReference>
<name>A0A840E1S5_9HYPH</name>
<accession>A0A840E1S5</accession>
<dbReference type="EMBL" id="JACIFE010000001">
    <property type="protein sequence ID" value="MBB4075729.1"/>
    <property type="molecule type" value="Genomic_DNA"/>
</dbReference>
<dbReference type="AlphaFoldDB" id="A0A840E1S5"/>
<comment type="caution">
    <text evidence="1">The sequence shown here is derived from an EMBL/GenBank/DDBJ whole genome shotgun (WGS) entry which is preliminary data.</text>
</comment>
<proteinExistence type="predicted"/>
<keyword evidence="2" id="KW-1185">Reference proteome</keyword>
<organism evidence="1 2">
    <name type="scientific">Bartonella fuyuanensis</name>
    <dbReference type="NCBI Taxonomy" id="1460968"/>
    <lineage>
        <taxon>Bacteria</taxon>
        <taxon>Pseudomonadati</taxon>
        <taxon>Pseudomonadota</taxon>
        <taxon>Alphaproteobacteria</taxon>
        <taxon>Hyphomicrobiales</taxon>
        <taxon>Bartonellaceae</taxon>
        <taxon>Bartonella</taxon>
    </lineage>
</organism>
<gene>
    <name evidence="1" type="ORF">GGR08_000010</name>
</gene>